<dbReference type="AlphaFoldDB" id="A0A0K6G2F4"/>
<dbReference type="Pfam" id="PF00117">
    <property type="entry name" value="GATase"/>
    <property type="match status" value="1"/>
</dbReference>
<accession>A0A0K6G2F4</accession>
<sequence>MPVPAVQATHGTYLDIFRAYLQKSLELVLESKGQATDNVQFTLDRYEVFKHVYPDDTKLATYDGIALTGAAVPAYGPSPWIPPLLEFVARVIKDYPKIKIFGICFGHQIVARALGGRCVVNEKGWEVGVHDVRLSSIGKELFNVNELRIQELHRAHVPITHLPPGFEIAGSTPTCANQGMILRYPDAGDKDKVGFENVHVLTLQGHPELNESIVSNIIDAKESNGRLDPSSAAEGRRRVSLQHDSVSVVGRVMWGILGVSRVDKSMDPLNNPTRVRVVETDLRTNVVAVG</sequence>
<proteinExistence type="predicted"/>
<keyword evidence="2" id="KW-0808">Transferase</keyword>
<evidence type="ECO:0000259" key="1">
    <source>
        <dbReference type="Pfam" id="PF00117"/>
    </source>
</evidence>
<name>A0A0K6G2F4_9AGAM</name>
<dbReference type="SUPFAM" id="SSF52317">
    <property type="entry name" value="Class I glutamine amidotransferase-like"/>
    <property type="match status" value="1"/>
</dbReference>
<dbReference type="GO" id="GO:0016740">
    <property type="term" value="F:transferase activity"/>
    <property type="evidence" value="ECO:0007669"/>
    <property type="project" value="UniProtKB-KW"/>
</dbReference>
<gene>
    <name evidence="2" type="ORF">RSOLAG22IIIB_10125</name>
</gene>
<dbReference type="GO" id="GO:0005829">
    <property type="term" value="C:cytosol"/>
    <property type="evidence" value="ECO:0007669"/>
    <property type="project" value="TreeGrafter"/>
</dbReference>
<dbReference type="PROSITE" id="PS51273">
    <property type="entry name" value="GATASE_TYPE_1"/>
    <property type="match status" value="1"/>
</dbReference>
<dbReference type="GO" id="GO:0005634">
    <property type="term" value="C:nucleus"/>
    <property type="evidence" value="ECO:0007669"/>
    <property type="project" value="TreeGrafter"/>
</dbReference>
<keyword evidence="2" id="KW-0315">Glutamine amidotransferase</keyword>
<evidence type="ECO:0000313" key="2">
    <source>
        <dbReference type="EMBL" id="CUA72569.1"/>
    </source>
</evidence>
<dbReference type="InterPro" id="IPR044992">
    <property type="entry name" value="ChyE-like"/>
</dbReference>
<keyword evidence="3" id="KW-1185">Reference proteome</keyword>
<dbReference type="PANTHER" id="PTHR42695:SF5">
    <property type="entry name" value="GLUTAMINE AMIDOTRANSFERASE YLR126C-RELATED"/>
    <property type="match status" value="1"/>
</dbReference>
<protein>
    <submittedName>
        <fullName evidence="2">Putative glutamine amidotransferase-like protein C13C5,04 [Schizosaccharomyces pombe 972h-]</fullName>
    </submittedName>
</protein>
<dbReference type="Proteomes" id="UP000044841">
    <property type="component" value="Unassembled WGS sequence"/>
</dbReference>
<reference evidence="2 3" key="1">
    <citation type="submission" date="2015-07" db="EMBL/GenBank/DDBJ databases">
        <authorList>
            <person name="Noorani M."/>
        </authorList>
    </citation>
    <scope>NUCLEOTIDE SEQUENCE [LARGE SCALE GENOMIC DNA]</scope>
    <source>
        <strain evidence="2">BBA 69670</strain>
    </source>
</reference>
<dbReference type="Gene3D" id="3.40.50.880">
    <property type="match status" value="1"/>
</dbReference>
<organism evidence="2 3">
    <name type="scientific">Rhizoctonia solani</name>
    <dbReference type="NCBI Taxonomy" id="456999"/>
    <lineage>
        <taxon>Eukaryota</taxon>
        <taxon>Fungi</taxon>
        <taxon>Dikarya</taxon>
        <taxon>Basidiomycota</taxon>
        <taxon>Agaricomycotina</taxon>
        <taxon>Agaricomycetes</taxon>
        <taxon>Cantharellales</taxon>
        <taxon>Ceratobasidiaceae</taxon>
        <taxon>Rhizoctonia</taxon>
    </lineage>
</organism>
<dbReference type="InterPro" id="IPR029062">
    <property type="entry name" value="Class_I_gatase-like"/>
</dbReference>
<feature type="domain" description="Glutamine amidotransferase" evidence="1">
    <location>
        <begin position="49"/>
        <end position="181"/>
    </location>
</feature>
<dbReference type="CDD" id="cd01741">
    <property type="entry name" value="GATase1_1"/>
    <property type="match status" value="1"/>
</dbReference>
<dbReference type="EMBL" id="CYGV01001292">
    <property type="protein sequence ID" value="CUA72569.1"/>
    <property type="molecule type" value="Genomic_DNA"/>
</dbReference>
<evidence type="ECO:0000313" key="3">
    <source>
        <dbReference type="Proteomes" id="UP000044841"/>
    </source>
</evidence>
<dbReference type="PANTHER" id="PTHR42695">
    <property type="entry name" value="GLUTAMINE AMIDOTRANSFERASE YLR126C-RELATED"/>
    <property type="match status" value="1"/>
</dbReference>
<dbReference type="InterPro" id="IPR017926">
    <property type="entry name" value="GATASE"/>
</dbReference>